<reference evidence="2" key="1">
    <citation type="journal article" date="2009" name="Nature">
        <title>Genome sequence and analysis of the Irish potato famine pathogen Phytophthora infestans.</title>
        <authorList>
            <consortium name="The Broad Institute Genome Sequencing Platform"/>
            <person name="Haas B.J."/>
            <person name="Kamoun S."/>
            <person name="Zody M.C."/>
            <person name="Jiang R.H."/>
            <person name="Handsaker R.E."/>
            <person name="Cano L.M."/>
            <person name="Grabherr M."/>
            <person name="Kodira C.D."/>
            <person name="Raffaele S."/>
            <person name="Torto-Alalibo T."/>
            <person name="Bozkurt T.O."/>
            <person name="Ah-Fong A.M."/>
            <person name="Alvarado L."/>
            <person name="Anderson V.L."/>
            <person name="Armstrong M.R."/>
            <person name="Avrova A."/>
            <person name="Baxter L."/>
            <person name="Beynon J."/>
            <person name="Boevink P.C."/>
            <person name="Bollmann S.R."/>
            <person name="Bos J.I."/>
            <person name="Bulone V."/>
            <person name="Cai G."/>
            <person name="Cakir C."/>
            <person name="Carrington J.C."/>
            <person name="Chawner M."/>
            <person name="Conti L."/>
            <person name="Costanzo S."/>
            <person name="Ewan R."/>
            <person name="Fahlgren N."/>
            <person name="Fischbach M.A."/>
            <person name="Fugelstad J."/>
            <person name="Gilroy E.M."/>
            <person name="Gnerre S."/>
            <person name="Green P.J."/>
            <person name="Grenville-Briggs L.J."/>
            <person name="Griffith J."/>
            <person name="Grunwald N.J."/>
            <person name="Horn K."/>
            <person name="Horner N.R."/>
            <person name="Hu C.H."/>
            <person name="Huitema E."/>
            <person name="Jeong D.H."/>
            <person name="Jones A.M."/>
            <person name="Jones J.D."/>
            <person name="Jones R.W."/>
            <person name="Karlsson E.K."/>
            <person name="Kunjeti S.G."/>
            <person name="Lamour K."/>
            <person name="Liu Z."/>
            <person name="Ma L."/>
            <person name="Maclean D."/>
            <person name="Chibucos M.C."/>
            <person name="McDonald H."/>
            <person name="McWalters J."/>
            <person name="Meijer H.J."/>
            <person name="Morgan W."/>
            <person name="Morris P.F."/>
            <person name="Munro C.A."/>
            <person name="O'Neill K."/>
            <person name="Ospina-Giraldo M."/>
            <person name="Pinzon A."/>
            <person name="Pritchard L."/>
            <person name="Ramsahoye B."/>
            <person name="Ren Q."/>
            <person name="Restrepo S."/>
            <person name="Roy S."/>
            <person name="Sadanandom A."/>
            <person name="Savidor A."/>
            <person name="Schornack S."/>
            <person name="Schwartz D.C."/>
            <person name="Schumann U.D."/>
            <person name="Schwessinger B."/>
            <person name="Seyer L."/>
            <person name="Sharpe T."/>
            <person name="Silvar C."/>
            <person name="Song J."/>
            <person name="Studholme D.J."/>
            <person name="Sykes S."/>
            <person name="Thines M."/>
            <person name="van de Vondervoort P.J."/>
            <person name="Phuntumart V."/>
            <person name="Wawra S."/>
            <person name="Weide R."/>
            <person name="Win J."/>
            <person name="Young C."/>
            <person name="Zhou S."/>
            <person name="Fry W."/>
            <person name="Meyers B.C."/>
            <person name="van West P."/>
            <person name="Ristaino J."/>
            <person name="Govers F."/>
            <person name="Birch P.R."/>
            <person name="Whisson S.C."/>
            <person name="Judelson H.S."/>
            <person name="Nusbaum C."/>
        </authorList>
    </citation>
    <scope>NUCLEOTIDE SEQUENCE [LARGE SCALE GENOMIC DNA]</scope>
    <source>
        <strain evidence="2">T30-4</strain>
    </source>
</reference>
<dbReference type="HOGENOM" id="CLU_944822_0_0_1"/>
<protein>
    <submittedName>
        <fullName evidence="1">Uncharacterized protein</fullName>
    </submittedName>
</protein>
<dbReference type="OMA" id="PYVNLTW"/>
<dbReference type="RefSeq" id="XP_002897326.1">
    <property type="nucleotide sequence ID" value="XM_002897280.1"/>
</dbReference>
<dbReference type="InParanoid" id="D0NUC9"/>
<dbReference type="VEuPathDB" id="FungiDB:PITG_16902"/>
<dbReference type="eggNOG" id="ENOG502RGTD">
    <property type="taxonomic scope" value="Eukaryota"/>
</dbReference>
<proteinExistence type="predicted"/>
<dbReference type="AlphaFoldDB" id="D0NUC9"/>
<dbReference type="Proteomes" id="UP000006643">
    <property type="component" value="Unassembled WGS sequence"/>
</dbReference>
<evidence type="ECO:0000313" key="2">
    <source>
        <dbReference type="Proteomes" id="UP000006643"/>
    </source>
</evidence>
<dbReference type="EMBL" id="DS028163">
    <property type="protein sequence ID" value="EEY65262.1"/>
    <property type="molecule type" value="Genomic_DNA"/>
</dbReference>
<dbReference type="OrthoDB" id="10431142at2759"/>
<gene>
    <name evidence="1" type="ORF">PITG_16902</name>
</gene>
<organism evidence="1 2">
    <name type="scientific">Phytophthora infestans (strain T30-4)</name>
    <name type="common">Potato late blight agent</name>
    <dbReference type="NCBI Taxonomy" id="403677"/>
    <lineage>
        <taxon>Eukaryota</taxon>
        <taxon>Sar</taxon>
        <taxon>Stramenopiles</taxon>
        <taxon>Oomycota</taxon>
        <taxon>Peronosporomycetes</taxon>
        <taxon>Peronosporales</taxon>
        <taxon>Peronosporaceae</taxon>
        <taxon>Phytophthora</taxon>
    </lineage>
</organism>
<name>D0NUC9_PHYIT</name>
<keyword evidence="2" id="KW-1185">Reference proteome</keyword>
<accession>D0NUC9</accession>
<evidence type="ECO:0000313" key="1">
    <source>
        <dbReference type="EMBL" id="EEY65262.1"/>
    </source>
</evidence>
<dbReference type="KEGG" id="pif:PITG_16902"/>
<sequence>MVVLEHDRAFVRVSFNDPSYRFYIWMGLEGLGSDGHFTTPELSSDHSVEEMVELITAAVPNASDYNLAFDVRVFNNSEVIEWVKKYNYWIKNYYNSGGSQADASSAWATYTAASHGDQYPPVGGGSDGFYYNVGQDRDGSDGSAPDVGQGMEISLRNVSVVPNFLDVFVVGDDPTDSSSSNMTWTARGSELRFQLSPLNLSTFEYVPPPPYVNLTWSEDIPENPHWNGTDGGILSICDQCEEAYRACDNSISCKIGLRAYLQEALSSSRFEPYEIPDDTMSNYNRRLWGTGMTSS</sequence>
<dbReference type="GeneID" id="9469456"/>